<dbReference type="SUPFAM" id="SSF52540">
    <property type="entry name" value="P-loop containing nucleoside triphosphate hydrolases"/>
    <property type="match status" value="1"/>
</dbReference>
<organism evidence="5 6">
    <name type="scientific">Paenibacillus rhizosphaerae</name>
    <dbReference type="NCBI Taxonomy" id="297318"/>
    <lineage>
        <taxon>Bacteria</taxon>
        <taxon>Bacillati</taxon>
        <taxon>Bacillota</taxon>
        <taxon>Bacilli</taxon>
        <taxon>Bacillales</taxon>
        <taxon>Paenibacillaceae</taxon>
        <taxon>Paenibacillus</taxon>
    </lineage>
</organism>
<accession>A0A839TUT5</accession>
<proteinExistence type="predicted"/>
<dbReference type="PROSITE" id="PS00211">
    <property type="entry name" value="ABC_TRANSPORTER_1"/>
    <property type="match status" value="1"/>
</dbReference>
<evidence type="ECO:0000259" key="4">
    <source>
        <dbReference type="PROSITE" id="PS50893"/>
    </source>
</evidence>
<keyword evidence="2" id="KW-0547">Nucleotide-binding</keyword>
<name>A0A839TUT5_9BACL</name>
<dbReference type="GO" id="GO:0016887">
    <property type="term" value="F:ATP hydrolysis activity"/>
    <property type="evidence" value="ECO:0007669"/>
    <property type="project" value="InterPro"/>
</dbReference>
<dbReference type="Gene3D" id="3.40.50.300">
    <property type="entry name" value="P-loop containing nucleotide triphosphate hydrolases"/>
    <property type="match status" value="1"/>
</dbReference>
<dbReference type="RefSeq" id="WP_246426787.1">
    <property type="nucleotide sequence ID" value="NZ_JACHXJ010000004.1"/>
</dbReference>
<dbReference type="GO" id="GO:0005524">
    <property type="term" value="F:ATP binding"/>
    <property type="evidence" value="ECO:0007669"/>
    <property type="project" value="UniProtKB-KW"/>
</dbReference>
<protein>
    <submittedName>
        <fullName evidence="5">ABC-2 type transport system ATP-binding protein</fullName>
    </submittedName>
</protein>
<dbReference type="PANTHER" id="PTHR43582">
    <property type="entry name" value="LINEARMYCIN RESISTANCE ATP-BINDING PROTEIN LNRL"/>
    <property type="match status" value="1"/>
</dbReference>
<dbReference type="Pfam" id="PF13732">
    <property type="entry name" value="DrrA1-3_C"/>
    <property type="match status" value="1"/>
</dbReference>
<sequence>MIQTTTHNTAESNQTSYNNEYMLVVSQLRKSYPKKQALQDVSFSLKAGTSFGFLGPNGAGKSTTMKILTGIVQADSGSVRLLGKEATKNPDAVSKYIGYVPQEITLYDKLSAYDNLEFFGEAYGVRGKMLKQRIHEVLTQTGLLDRAKEEVGTFSGGMKRRINIAAALLHRPKLLILDEPTVGIDPQSRNHIFEMIRDLNREGVTIIYSTHYMEEVEALCDEVAIMDQGTIKAMGPLGELLENYGQKAIYVEIAGVHHLPEDPDVTAVRKEGSGYVLETENLHGVMQRLLRLASQHSWDVKQLEIVRPSLENVFLRVTGTALRD</sequence>
<dbReference type="InterPro" id="IPR017871">
    <property type="entry name" value="ABC_transporter-like_CS"/>
</dbReference>
<keyword evidence="3 5" id="KW-0067">ATP-binding</keyword>
<dbReference type="Pfam" id="PF00005">
    <property type="entry name" value="ABC_tran"/>
    <property type="match status" value="1"/>
</dbReference>
<keyword evidence="1" id="KW-0813">Transport</keyword>
<gene>
    <name evidence="5" type="ORF">FHS19_004968</name>
</gene>
<dbReference type="InterPro" id="IPR025302">
    <property type="entry name" value="DrrA1/2-like_C"/>
</dbReference>
<evidence type="ECO:0000256" key="3">
    <source>
        <dbReference type="ARBA" id="ARBA00022840"/>
    </source>
</evidence>
<comment type="caution">
    <text evidence="5">The sequence shown here is derived from an EMBL/GenBank/DDBJ whole genome shotgun (WGS) entry which is preliminary data.</text>
</comment>
<dbReference type="AlphaFoldDB" id="A0A839TUT5"/>
<evidence type="ECO:0000313" key="6">
    <source>
        <dbReference type="Proteomes" id="UP000517523"/>
    </source>
</evidence>
<evidence type="ECO:0000256" key="1">
    <source>
        <dbReference type="ARBA" id="ARBA00022448"/>
    </source>
</evidence>
<reference evidence="5 6" key="1">
    <citation type="submission" date="2020-08" db="EMBL/GenBank/DDBJ databases">
        <title>Genomic Encyclopedia of Type Strains, Phase III (KMG-III): the genomes of soil and plant-associated and newly described type strains.</title>
        <authorList>
            <person name="Whitman W."/>
        </authorList>
    </citation>
    <scope>NUCLEOTIDE SEQUENCE [LARGE SCALE GENOMIC DNA]</scope>
    <source>
        <strain evidence="5 6">CECT 5831</strain>
    </source>
</reference>
<evidence type="ECO:0000313" key="5">
    <source>
        <dbReference type="EMBL" id="MBB3130263.1"/>
    </source>
</evidence>
<dbReference type="InterPro" id="IPR027417">
    <property type="entry name" value="P-loop_NTPase"/>
</dbReference>
<dbReference type="PANTHER" id="PTHR43582:SF2">
    <property type="entry name" value="LINEARMYCIN RESISTANCE ATP-BINDING PROTEIN LNRL"/>
    <property type="match status" value="1"/>
</dbReference>
<dbReference type="Proteomes" id="UP000517523">
    <property type="component" value="Unassembled WGS sequence"/>
</dbReference>
<dbReference type="InterPro" id="IPR003593">
    <property type="entry name" value="AAA+_ATPase"/>
</dbReference>
<dbReference type="EMBL" id="JACHXJ010000004">
    <property type="protein sequence ID" value="MBB3130263.1"/>
    <property type="molecule type" value="Genomic_DNA"/>
</dbReference>
<dbReference type="InterPro" id="IPR003439">
    <property type="entry name" value="ABC_transporter-like_ATP-bd"/>
</dbReference>
<dbReference type="PROSITE" id="PS50893">
    <property type="entry name" value="ABC_TRANSPORTER_2"/>
    <property type="match status" value="1"/>
</dbReference>
<evidence type="ECO:0000256" key="2">
    <source>
        <dbReference type="ARBA" id="ARBA00022741"/>
    </source>
</evidence>
<feature type="domain" description="ABC transporter" evidence="4">
    <location>
        <begin position="23"/>
        <end position="253"/>
    </location>
</feature>
<dbReference type="SMART" id="SM00382">
    <property type="entry name" value="AAA"/>
    <property type="match status" value="1"/>
</dbReference>